<evidence type="ECO:0000256" key="3">
    <source>
        <dbReference type="ARBA" id="ARBA00022989"/>
    </source>
</evidence>
<dbReference type="GeneID" id="30984639"/>
<dbReference type="PANTHER" id="PTHR15407">
    <property type="entry name" value="FUKUTIN-RELATED"/>
    <property type="match status" value="1"/>
</dbReference>
<keyword evidence="2 5" id="KW-0812">Transmembrane</keyword>
<dbReference type="AlphaFoldDB" id="A0A1E4SD07"/>
<evidence type="ECO:0000259" key="6">
    <source>
        <dbReference type="Pfam" id="PF04991"/>
    </source>
</evidence>
<dbReference type="EMBL" id="KV453915">
    <property type="protein sequence ID" value="ODV77401.1"/>
    <property type="molecule type" value="Genomic_DNA"/>
</dbReference>
<dbReference type="PANTHER" id="PTHR15407:SF28">
    <property type="entry name" value="RIBITOL-5-PHOSPHATE TRANSFERASE FKTN"/>
    <property type="match status" value="1"/>
</dbReference>
<proteinExistence type="predicted"/>
<gene>
    <name evidence="7" type="ORF">CANTADRAFT_55852</name>
</gene>
<evidence type="ECO:0000256" key="1">
    <source>
        <dbReference type="ARBA" id="ARBA00004167"/>
    </source>
</evidence>
<dbReference type="InterPro" id="IPR007074">
    <property type="entry name" value="LicD/FKTN/FKRP_NTP_transf"/>
</dbReference>
<keyword evidence="4 5" id="KW-0472">Membrane</keyword>
<reference evidence="8" key="1">
    <citation type="submission" date="2016-05" db="EMBL/GenBank/DDBJ databases">
        <title>Comparative genomics of biotechnologically important yeasts.</title>
        <authorList>
            <consortium name="DOE Joint Genome Institute"/>
            <person name="Riley R."/>
            <person name="Haridas S."/>
            <person name="Wolfe K.H."/>
            <person name="Lopes M.R."/>
            <person name="Hittinger C.T."/>
            <person name="Goker M."/>
            <person name="Salamov A."/>
            <person name="Wisecaver J."/>
            <person name="Long T.M."/>
            <person name="Aerts A.L."/>
            <person name="Barry K."/>
            <person name="Choi C."/>
            <person name="Clum A."/>
            <person name="Coughlan A.Y."/>
            <person name="Deshpande S."/>
            <person name="Douglass A.P."/>
            <person name="Hanson S.J."/>
            <person name="Klenk H.-P."/>
            <person name="Labutti K."/>
            <person name="Lapidus A."/>
            <person name="Lindquist E."/>
            <person name="Lipzen A."/>
            <person name="Meier-Kolthoff J.P."/>
            <person name="Ohm R.A."/>
            <person name="Otillar R.P."/>
            <person name="Pangilinan J."/>
            <person name="Peng Y."/>
            <person name="Rokas A."/>
            <person name="Rosa C.A."/>
            <person name="Scheuner C."/>
            <person name="Sibirny A.A."/>
            <person name="Slot J.C."/>
            <person name="Stielow J.B."/>
            <person name="Sun H."/>
            <person name="Kurtzman C.P."/>
            <person name="Blackwell M."/>
            <person name="Grigoriev I.V."/>
            <person name="Jeffries T.W."/>
        </authorList>
    </citation>
    <scope>NUCLEOTIDE SEQUENCE [LARGE SCALE GENOMIC DNA]</scope>
    <source>
        <strain evidence="8">NRRL Y-17324</strain>
    </source>
</reference>
<sequence>MTFVTLSTRFITGCFLLVITVNVFYFRKIYNLEEQRLRDLELQHLHSQSFEDYIPDAQIEYPPDSPYQELDPDQKVAFLLHSVQAESNSFHDNSAYHLAEFSPKEVETSELLYDPRVTFSVYLHHLLHGDGNTSVPFAWSDWVDLTVLNQELDKLDSSKLTCSWLQSKVNKPTNHPDFCINKQDLSQEQIDAIGLPFEQLPGFIVTKSPQNKIPNEQSIMQAKGHLLTSAELPIKLVFLTSSGTYQLDVQNDRKDIYRSGMLDNYLQQRGLSDEKKVKFTPRDIMKELTKKVKPKQQDTNNPVYAKAPHGGSREFNLTPEMFHYSQEDVEAQIHEYQEIMKETTRIPRSEAFAKLSFNYEKLSKQELNHYQGLVGANRYSNDDEPVYYKLATLYLDEENQDNGWHYEWRFFNGAFKYMKDKTWTQKQLAAREKIILERLLRNWFKFSKEMGIVSWISHGPLLAWYWNGFMFPFDIDIDIQMPIAELNKLTKNHNMTLVIEDVEDGFGKYLIDCSTYLHHRDISGKGNYIDARFIDVDSGVYIDITALSKNNEIPPPEYNSLIKEKTAKGELVELYMDRRKHWMNFEKLNLLRLTMIDAVPVYVPNDIMSMLNFEYSQGTTAYYFNHYFYVPIIRLWLPEGKIIKIFEQEGKYRDRKGKVNVKKLVGRIKNMDLDDKVRLLESDKEILIEYERTNEFTSMHNYEKLYMMDFSQQLSVLDLHNNTEYHQLTSRYELGRPLMNSLFAFEYYDRAEGSD</sequence>
<dbReference type="STRING" id="984487.A0A1E4SD07"/>
<feature type="transmembrane region" description="Helical" evidence="5">
    <location>
        <begin position="6"/>
        <end position="26"/>
    </location>
</feature>
<dbReference type="GO" id="GO:0009100">
    <property type="term" value="P:glycoprotein metabolic process"/>
    <property type="evidence" value="ECO:0007669"/>
    <property type="project" value="UniProtKB-ARBA"/>
</dbReference>
<keyword evidence="3 5" id="KW-1133">Transmembrane helix</keyword>
<name>A0A1E4SD07_9ASCO</name>
<evidence type="ECO:0000256" key="5">
    <source>
        <dbReference type="SAM" id="Phobius"/>
    </source>
</evidence>
<dbReference type="GO" id="GO:0016020">
    <property type="term" value="C:membrane"/>
    <property type="evidence" value="ECO:0007669"/>
    <property type="project" value="UniProtKB-SubCell"/>
</dbReference>
<dbReference type="Pfam" id="PF04991">
    <property type="entry name" value="LicD"/>
    <property type="match status" value="1"/>
</dbReference>
<protein>
    <recommendedName>
        <fullName evidence="6">LicD/FKTN/FKRP nucleotidyltransferase domain-containing protein</fullName>
    </recommendedName>
</protein>
<dbReference type="RefSeq" id="XP_020062523.1">
    <property type="nucleotide sequence ID" value="XM_020210503.1"/>
</dbReference>
<feature type="domain" description="LicD/FKTN/FKRP nucleotidyltransferase" evidence="6">
    <location>
        <begin position="448"/>
        <end position="559"/>
    </location>
</feature>
<organism evidence="7 8">
    <name type="scientific">Suhomyces tanzawaensis NRRL Y-17324</name>
    <dbReference type="NCBI Taxonomy" id="984487"/>
    <lineage>
        <taxon>Eukaryota</taxon>
        <taxon>Fungi</taxon>
        <taxon>Dikarya</taxon>
        <taxon>Ascomycota</taxon>
        <taxon>Saccharomycotina</taxon>
        <taxon>Pichiomycetes</taxon>
        <taxon>Debaryomycetaceae</taxon>
        <taxon>Suhomyces</taxon>
    </lineage>
</organism>
<evidence type="ECO:0000256" key="4">
    <source>
        <dbReference type="ARBA" id="ARBA00023136"/>
    </source>
</evidence>
<accession>A0A1E4SD07</accession>
<keyword evidence="8" id="KW-1185">Reference proteome</keyword>
<dbReference type="OrthoDB" id="444255at2759"/>
<evidence type="ECO:0000313" key="7">
    <source>
        <dbReference type="EMBL" id="ODV77401.1"/>
    </source>
</evidence>
<evidence type="ECO:0000256" key="2">
    <source>
        <dbReference type="ARBA" id="ARBA00022692"/>
    </source>
</evidence>
<dbReference type="Proteomes" id="UP000094285">
    <property type="component" value="Unassembled WGS sequence"/>
</dbReference>
<dbReference type="InterPro" id="IPR009644">
    <property type="entry name" value="FKTN/MNN4/W02B3.4-1"/>
</dbReference>
<evidence type="ECO:0000313" key="8">
    <source>
        <dbReference type="Proteomes" id="UP000094285"/>
    </source>
</evidence>
<comment type="subcellular location">
    <subcellularLocation>
        <location evidence="1">Membrane</location>
        <topology evidence="1">Single-pass membrane protein</topology>
    </subcellularLocation>
</comment>